<evidence type="ECO:0000256" key="1">
    <source>
        <dbReference type="ARBA" id="ARBA00004141"/>
    </source>
</evidence>
<feature type="transmembrane region" description="Helical" evidence="6">
    <location>
        <begin position="244"/>
        <end position="273"/>
    </location>
</feature>
<evidence type="ECO:0000256" key="3">
    <source>
        <dbReference type="ARBA" id="ARBA00022692"/>
    </source>
</evidence>
<keyword evidence="9" id="KW-1185">Reference proteome</keyword>
<reference evidence="8" key="2">
    <citation type="submission" date="2022-10" db="EMBL/GenBank/DDBJ databases">
        <authorList>
            <consortium name="ENA_rothamsted_submissions"/>
            <consortium name="culmorum"/>
            <person name="King R."/>
        </authorList>
    </citation>
    <scope>NUCLEOTIDE SEQUENCE</scope>
</reference>
<dbReference type="EMBL" id="OU896708">
    <property type="protein sequence ID" value="CAG9819274.1"/>
    <property type="molecule type" value="Genomic_DNA"/>
</dbReference>
<comment type="subcellular location">
    <subcellularLocation>
        <location evidence="1">Membrane</location>
        <topology evidence="1">Multi-pass membrane protein</topology>
    </subcellularLocation>
</comment>
<feature type="transmembrane region" description="Helical" evidence="6">
    <location>
        <begin position="437"/>
        <end position="457"/>
    </location>
</feature>
<dbReference type="PANTHER" id="PTHR16172">
    <property type="entry name" value="MAJOR FACILITATOR SUPERFAMILY DOMAIN-CONTAINING PROTEIN 6-LIKE"/>
    <property type="match status" value="1"/>
</dbReference>
<feature type="transmembrane region" description="Helical" evidence="6">
    <location>
        <begin position="527"/>
        <end position="546"/>
    </location>
</feature>
<dbReference type="CDD" id="cd17335">
    <property type="entry name" value="MFS_MFSD6"/>
    <property type="match status" value="1"/>
</dbReference>
<evidence type="ECO:0000259" key="7">
    <source>
        <dbReference type="Pfam" id="PF12832"/>
    </source>
</evidence>
<dbReference type="OrthoDB" id="515887at2759"/>
<keyword evidence="5 6" id="KW-0472">Membrane</keyword>
<evidence type="ECO:0000256" key="6">
    <source>
        <dbReference type="SAM" id="Phobius"/>
    </source>
</evidence>
<dbReference type="InterPro" id="IPR051717">
    <property type="entry name" value="MFS_MFSD6"/>
</dbReference>
<dbReference type="SUPFAM" id="SSF103473">
    <property type="entry name" value="MFS general substrate transporter"/>
    <property type="match status" value="1"/>
</dbReference>
<proteinExistence type="inferred from homology"/>
<feature type="transmembrane region" description="Helical" evidence="6">
    <location>
        <begin position="38"/>
        <end position="63"/>
    </location>
</feature>
<feature type="transmembrane region" description="Helical" evidence="6">
    <location>
        <begin position="15"/>
        <end position="32"/>
    </location>
</feature>
<dbReference type="InterPro" id="IPR024989">
    <property type="entry name" value="MFS_assoc_dom"/>
</dbReference>
<dbReference type="GO" id="GO:0016020">
    <property type="term" value="C:membrane"/>
    <property type="evidence" value="ECO:0007669"/>
    <property type="project" value="UniProtKB-SubCell"/>
</dbReference>
<dbReference type="Proteomes" id="UP001153737">
    <property type="component" value="Chromosome 2"/>
</dbReference>
<feature type="transmembrane region" description="Helical" evidence="6">
    <location>
        <begin position="285"/>
        <end position="305"/>
    </location>
</feature>
<evidence type="ECO:0000256" key="4">
    <source>
        <dbReference type="ARBA" id="ARBA00022989"/>
    </source>
</evidence>
<sequence>MKKIVVNKQLVPMKAHYFLWNAGTGALVSYFSSYARQLGFSSVVVGFIYTILPISGMLAKPIFGMIADKFRCQKLLFLMSQLLTAAAFLAIFFVPKLEIERKGLFSCQNDTPIIVANATQQLSDCDVSHDDTIGSCKMGCDVNKNLANSLCNEWNLIQYCGPGFPNLVYFNIEVPKSRITQKKKQVTFEINNITLTDGSLIESACPVNQSITTFCSIECNDYYMNDIITKPALKDDETYSLYQFWTFLILMMVGWVGQAIAVSIGDAICFQLLGDKPSKYGYQRLFGALGWGSVAAITGILIDALSEGKAEKDYSAAFYLATIFIVLDFIVSSRLMYTQVEGSSNIIRDVGTLLLNIRIISYLVWCIFVGMCTGLMWQFLFWLIEDLAAQGGCESQAYVKTLEGLVQAIQSLAGEAPFFFLSGRIMNKIGHENTMSLVLLAIGIRFILYSVIANPWYFLPIELLNGITIGLAFACLYSYASIVAPPGTEATMQGVIGAVFEGIGVSSGSALAGLSYRSFGGALTFRYFGFASLALCVVHVAFQYFLKLQDYKTEYCIPKAALEKLQCADNQEYKDSVS</sequence>
<gene>
    <name evidence="8" type="ORF">PHAECO_LOCUS6780</name>
</gene>
<feature type="transmembrane region" description="Helical" evidence="6">
    <location>
        <begin position="317"/>
        <end position="338"/>
    </location>
</feature>
<evidence type="ECO:0000313" key="9">
    <source>
        <dbReference type="Proteomes" id="UP001153737"/>
    </source>
</evidence>
<dbReference type="Pfam" id="PF12832">
    <property type="entry name" value="MFS_1_like"/>
    <property type="match status" value="1"/>
</dbReference>
<reference evidence="8" key="1">
    <citation type="submission" date="2022-01" db="EMBL/GenBank/DDBJ databases">
        <authorList>
            <person name="King R."/>
        </authorList>
    </citation>
    <scope>NUCLEOTIDE SEQUENCE</scope>
</reference>
<protein>
    <recommendedName>
        <fullName evidence="7">Major facilitator superfamily associated domain-containing protein</fullName>
    </recommendedName>
</protein>
<feature type="transmembrane region" description="Helical" evidence="6">
    <location>
        <begin position="495"/>
        <end position="515"/>
    </location>
</feature>
<evidence type="ECO:0000256" key="2">
    <source>
        <dbReference type="ARBA" id="ARBA00005241"/>
    </source>
</evidence>
<dbReference type="AlphaFoldDB" id="A0A9N9X0E3"/>
<dbReference type="InterPro" id="IPR036259">
    <property type="entry name" value="MFS_trans_sf"/>
</dbReference>
<keyword evidence="4 6" id="KW-1133">Transmembrane helix</keyword>
<organism evidence="8 9">
    <name type="scientific">Phaedon cochleariae</name>
    <name type="common">Mustard beetle</name>
    <dbReference type="NCBI Taxonomy" id="80249"/>
    <lineage>
        <taxon>Eukaryota</taxon>
        <taxon>Metazoa</taxon>
        <taxon>Ecdysozoa</taxon>
        <taxon>Arthropoda</taxon>
        <taxon>Hexapoda</taxon>
        <taxon>Insecta</taxon>
        <taxon>Pterygota</taxon>
        <taxon>Neoptera</taxon>
        <taxon>Endopterygota</taxon>
        <taxon>Coleoptera</taxon>
        <taxon>Polyphaga</taxon>
        <taxon>Cucujiformia</taxon>
        <taxon>Chrysomeloidea</taxon>
        <taxon>Chrysomelidae</taxon>
        <taxon>Chrysomelinae</taxon>
        <taxon>Chrysomelini</taxon>
        <taxon>Phaedon</taxon>
    </lineage>
</organism>
<name>A0A9N9X0E3_PHACE</name>
<feature type="transmembrane region" description="Helical" evidence="6">
    <location>
        <begin position="463"/>
        <end position="483"/>
    </location>
</feature>
<keyword evidence="3 6" id="KW-0812">Transmembrane</keyword>
<comment type="similarity">
    <text evidence="2">Belongs to the major facilitator superfamily. MFSD6 family.</text>
</comment>
<evidence type="ECO:0000313" key="8">
    <source>
        <dbReference type="EMBL" id="CAG9819274.1"/>
    </source>
</evidence>
<feature type="transmembrane region" description="Helical" evidence="6">
    <location>
        <begin position="359"/>
        <end position="384"/>
    </location>
</feature>
<feature type="domain" description="Major facilitator superfamily associated" evidence="7">
    <location>
        <begin position="12"/>
        <end position="527"/>
    </location>
</feature>
<dbReference type="Gene3D" id="1.20.1250.20">
    <property type="entry name" value="MFS general substrate transporter like domains"/>
    <property type="match status" value="3"/>
</dbReference>
<dbReference type="PANTHER" id="PTHR16172:SF30">
    <property type="entry name" value="SUGAR BABY, ISOFORM C"/>
    <property type="match status" value="1"/>
</dbReference>
<accession>A0A9N9X0E3</accession>
<evidence type="ECO:0000256" key="5">
    <source>
        <dbReference type="ARBA" id="ARBA00023136"/>
    </source>
</evidence>
<feature type="transmembrane region" description="Helical" evidence="6">
    <location>
        <begin position="75"/>
        <end position="94"/>
    </location>
</feature>